<dbReference type="PRINTS" id="PR00834">
    <property type="entry name" value="PROTEASES2C"/>
</dbReference>
<dbReference type="EMBL" id="WBOF01000001">
    <property type="protein sequence ID" value="MQS15899.1"/>
    <property type="molecule type" value="Genomic_DNA"/>
</dbReference>
<dbReference type="OrthoDB" id="73775at2"/>
<dbReference type="Pfam" id="PF13180">
    <property type="entry name" value="PDZ_2"/>
    <property type="match status" value="1"/>
</dbReference>
<dbReference type="InterPro" id="IPR036034">
    <property type="entry name" value="PDZ_sf"/>
</dbReference>
<dbReference type="Gene3D" id="2.40.10.120">
    <property type="match status" value="1"/>
</dbReference>
<keyword evidence="1" id="KW-0645">Protease</keyword>
<evidence type="ECO:0000313" key="6">
    <source>
        <dbReference type="Proteomes" id="UP000450000"/>
    </source>
</evidence>
<dbReference type="SUPFAM" id="SSF50494">
    <property type="entry name" value="Trypsin-like serine proteases"/>
    <property type="match status" value="1"/>
</dbReference>
<dbReference type="PANTHER" id="PTHR43343">
    <property type="entry name" value="PEPTIDASE S12"/>
    <property type="match status" value="1"/>
</dbReference>
<evidence type="ECO:0000256" key="2">
    <source>
        <dbReference type="ARBA" id="ARBA00022801"/>
    </source>
</evidence>
<dbReference type="GO" id="GO:0004252">
    <property type="term" value="F:serine-type endopeptidase activity"/>
    <property type="evidence" value="ECO:0007669"/>
    <property type="project" value="InterPro"/>
</dbReference>
<dbReference type="InterPro" id="IPR051201">
    <property type="entry name" value="Chloro_Bact_Ser_Proteases"/>
</dbReference>
<dbReference type="InterPro" id="IPR001940">
    <property type="entry name" value="Peptidase_S1C"/>
</dbReference>
<evidence type="ECO:0000313" key="5">
    <source>
        <dbReference type="EMBL" id="MQS15899.1"/>
    </source>
</evidence>
<name>A0A6N7KZB9_9ACTN</name>
<sequence>MPGSGAAPRDGRRSAPALLAPGRTCASGRGETVADTLPGPGRAPESGEDGERQALDAYSRIVTTVAAAVTPSVAALQVARRGRGGWFSTALGSAVVFTGDGFLLTNAHVVGHADAGTLAFADGTTAPFHTIGTDPLSDLAVLRADGPTPPPVRLGEATALRVGQLVVAVGNPLGLSGTVTAGVVSALGRSLPARSGSAVRVIDDVIQTDAALNPGNSGGALTTATGEVVGVTTAVAGNGLGLAVPVNATSRQIITTLLAEGRIRRAYIGLAGVPAPLPPSLREHTGQRTGLRIVEVVHGDPADRAGLRQGDLLLTAAGEPMSSAQSLQRLMLADAIGHPLALTVLRGEALVDVIAVPTELHSDD</sequence>
<reference evidence="5 6" key="1">
    <citation type="submission" date="2019-09" db="EMBL/GenBank/DDBJ databases">
        <title>Genome Sequences of Streptomyces kaniharaensis ATCC 21070.</title>
        <authorList>
            <person name="Zhu W."/>
            <person name="De Crecy-Lagard V."/>
            <person name="Richards N.G."/>
        </authorList>
    </citation>
    <scope>NUCLEOTIDE SEQUENCE [LARGE SCALE GENOMIC DNA]</scope>
    <source>
        <strain evidence="5 6">SF-557</strain>
    </source>
</reference>
<accession>A0A6N7KZB9</accession>
<dbReference type="Pfam" id="PF13365">
    <property type="entry name" value="Trypsin_2"/>
    <property type="match status" value="1"/>
</dbReference>
<dbReference type="Gene3D" id="2.30.42.10">
    <property type="match status" value="1"/>
</dbReference>
<organism evidence="5 6">
    <name type="scientific">Streptomyces kaniharaensis</name>
    <dbReference type="NCBI Taxonomy" id="212423"/>
    <lineage>
        <taxon>Bacteria</taxon>
        <taxon>Bacillati</taxon>
        <taxon>Actinomycetota</taxon>
        <taxon>Actinomycetes</taxon>
        <taxon>Kitasatosporales</taxon>
        <taxon>Streptomycetaceae</taxon>
        <taxon>Streptomyces</taxon>
    </lineage>
</organism>
<evidence type="ECO:0000256" key="1">
    <source>
        <dbReference type="ARBA" id="ARBA00022670"/>
    </source>
</evidence>
<comment type="caution">
    <text evidence="5">The sequence shown here is derived from an EMBL/GenBank/DDBJ whole genome shotgun (WGS) entry which is preliminary data.</text>
</comment>
<dbReference type="InterPro" id="IPR001478">
    <property type="entry name" value="PDZ"/>
</dbReference>
<dbReference type="InterPro" id="IPR009003">
    <property type="entry name" value="Peptidase_S1_PA"/>
</dbReference>
<keyword evidence="6" id="KW-1185">Reference proteome</keyword>
<feature type="domain" description="PDZ" evidence="4">
    <location>
        <begin position="290"/>
        <end position="348"/>
    </location>
</feature>
<dbReference type="AlphaFoldDB" id="A0A6N7KZB9"/>
<dbReference type="PROSITE" id="PS50106">
    <property type="entry name" value="PDZ"/>
    <property type="match status" value="1"/>
</dbReference>
<dbReference type="SUPFAM" id="SSF50156">
    <property type="entry name" value="PDZ domain-like"/>
    <property type="match status" value="1"/>
</dbReference>
<evidence type="ECO:0000259" key="4">
    <source>
        <dbReference type="PROSITE" id="PS50106"/>
    </source>
</evidence>
<dbReference type="GO" id="GO:0006508">
    <property type="term" value="P:proteolysis"/>
    <property type="evidence" value="ECO:0007669"/>
    <property type="project" value="UniProtKB-KW"/>
</dbReference>
<dbReference type="SMART" id="SM00228">
    <property type="entry name" value="PDZ"/>
    <property type="match status" value="1"/>
</dbReference>
<feature type="region of interest" description="Disordered" evidence="3">
    <location>
        <begin position="1"/>
        <end position="51"/>
    </location>
</feature>
<dbReference type="PANTHER" id="PTHR43343:SF3">
    <property type="entry name" value="PROTEASE DO-LIKE 8, CHLOROPLASTIC"/>
    <property type="match status" value="1"/>
</dbReference>
<evidence type="ECO:0000256" key="3">
    <source>
        <dbReference type="SAM" id="MobiDB-lite"/>
    </source>
</evidence>
<proteinExistence type="predicted"/>
<dbReference type="Proteomes" id="UP000450000">
    <property type="component" value="Unassembled WGS sequence"/>
</dbReference>
<keyword evidence="2" id="KW-0378">Hydrolase</keyword>
<gene>
    <name evidence="5" type="ORF">F7Q99_27480</name>
</gene>
<protein>
    <submittedName>
        <fullName evidence="5">PDZ domain-containing protein</fullName>
    </submittedName>
</protein>